<dbReference type="PANTHER" id="PTHR42707">
    <property type="entry name" value="ACYL-COA DEHYDROGENASE"/>
    <property type="match status" value="1"/>
</dbReference>
<dbReference type="GO" id="GO:0003676">
    <property type="term" value="F:nucleic acid binding"/>
    <property type="evidence" value="ECO:0007669"/>
    <property type="project" value="InterPro"/>
</dbReference>
<dbReference type="SUPFAM" id="SSF47203">
    <property type="entry name" value="Acyl-CoA dehydrogenase C-terminal domain-like"/>
    <property type="match status" value="1"/>
</dbReference>
<dbReference type="Gene3D" id="3.40.50.1170">
    <property type="entry name" value="L-asparaginase, N-terminal domain"/>
    <property type="match status" value="1"/>
</dbReference>
<evidence type="ECO:0000259" key="4">
    <source>
        <dbReference type="Pfam" id="PF00441"/>
    </source>
</evidence>
<dbReference type="SUPFAM" id="SSF53774">
    <property type="entry name" value="Glutaminase/Asparaginase"/>
    <property type="match status" value="1"/>
</dbReference>
<dbReference type="Pfam" id="PF00441">
    <property type="entry name" value="Acyl-CoA_dh_1"/>
    <property type="match status" value="1"/>
</dbReference>
<feature type="domain" description="DUF4268" evidence="7">
    <location>
        <begin position="758"/>
        <end position="892"/>
    </location>
</feature>
<dbReference type="Proteomes" id="UP000250235">
    <property type="component" value="Unassembled WGS sequence"/>
</dbReference>
<comment type="similarity">
    <text evidence="1">Belongs to the acyl-CoA dehydrogenase family.</text>
</comment>
<dbReference type="SMART" id="SM00870">
    <property type="entry name" value="Asparaginase"/>
    <property type="match status" value="1"/>
</dbReference>
<evidence type="ECO:0000313" key="9">
    <source>
        <dbReference type="Proteomes" id="UP000250235"/>
    </source>
</evidence>
<feature type="domain" description="L-asparaginase N-terminal" evidence="5">
    <location>
        <begin position="382"/>
        <end position="523"/>
    </location>
</feature>
<dbReference type="Pfam" id="PF02770">
    <property type="entry name" value="Acyl-CoA_dh_M"/>
    <property type="match status" value="1"/>
</dbReference>
<dbReference type="Gene3D" id="3.40.1350.10">
    <property type="match status" value="1"/>
</dbReference>
<dbReference type="InterPro" id="IPR036250">
    <property type="entry name" value="AcylCo_DH-like_C"/>
</dbReference>
<dbReference type="InterPro" id="IPR037152">
    <property type="entry name" value="L-asparaginase_N_sf"/>
</dbReference>
<evidence type="ECO:0000256" key="3">
    <source>
        <dbReference type="ARBA" id="ARBA00022827"/>
    </source>
</evidence>
<feature type="domain" description="Acyl-CoA dehydrogenase/oxidase C-terminal" evidence="4">
    <location>
        <begin position="109"/>
        <end position="264"/>
    </location>
</feature>
<keyword evidence="9" id="KW-1185">Reference proteome</keyword>
<accession>A0A2Z7A1F0</accession>
<keyword evidence="2" id="KW-0285">Flavoprotein</keyword>
<dbReference type="GO" id="GO:0003995">
    <property type="term" value="F:acyl-CoA dehydrogenase activity"/>
    <property type="evidence" value="ECO:0007669"/>
    <property type="project" value="TreeGrafter"/>
</dbReference>
<organism evidence="8 9">
    <name type="scientific">Dorcoceras hygrometricum</name>
    <dbReference type="NCBI Taxonomy" id="472368"/>
    <lineage>
        <taxon>Eukaryota</taxon>
        <taxon>Viridiplantae</taxon>
        <taxon>Streptophyta</taxon>
        <taxon>Embryophyta</taxon>
        <taxon>Tracheophyta</taxon>
        <taxon>Spermatophyta</taxon>
        <taxon>Magnoliopsida</taxon>
        <taxon>eudicotyledons</taxon>
        <taxon>Gunneridae</taxon>
        <taxon>Pentapetalae</taxon>
        <taxon>asterids</taxon>
        <taxon>lamiids</taxon>
        <taxon>Lamiales</taxon>
        <taxon>Gesneriaceae</taxon>
        <taxon>Didymocarpoideae</taxon>
        <taxon>Trichosporeae</taxon>
        <taxon>Loxocarpinae</taxon>
        <taxon>Dorcoceras</taxon>
    </lineage>
</organism>
<keyword evidence="3" id="KW-0274">FAD</keyword>
<dbReference type="SUPFAM" id="SSF56645">
    <property type="entry name" value="Acyl-CoA dehydrogenase NM domain-like"/>
    <property type="match status" value="1"/>
</dbReference>
<sequence>MTETHGGSDVGHTETVARQDADGQWRLHGRKWFSSAVVGEAALALARPEGAGSGSGALALFYVETMDGAARKPGLVIDRLKDKLGTHELPTAEIHLDGLPAWPLGELANGVRQVAPMLNVTRTWNAVGAVAHMARAVALARDYAERRQAFGRPLIEQPLHAQTLADMQAEFEGAFALAFEVAQLLGRVEHGAAAPHDAQLLRLLTPLAKLWTGKLAVRICSEALECFGGAGYIEDTGLPQLLRDAQVYAIWEGTTNVLSLDALRALASDGLGALRNAVAAWQQGGDPHAAFAIDAALDAAAGHLDAPSADRAALEAGARGLALTLARSAAAALLARQAAWAQARGDARPAAGLRRFLGHGLLRLADAGTDDTALLLATMQHLTIVTTGGTIDKIYFDDKSDYKIGAPQIGEILGQLGVAFQFDVIPILRKDSLHVTDEDRALIRSTIEAQPHRHVLVTHGTDTMVETAKVLAAVPGKVIVLTGALNPARFQGSDAVFNIGCAVAAVQTLPDGVYIAMNGRVWDPAKGAYMFLVNPQSNRITKVGKVSFAELGYGERTHLQEWIANQPDALGEDLLIIQKEFDGFDDTRERLDLLAIDKSGALVVIENKLDDSGRDVAWQAIKYASYCSTLSKTKIADIYQKYLDRCGHTEGNARDKIAEFLDGEDFENIVLNTGTTQRIILVAAHFRKEVTSTVLWLLKHQIDVACFKATPYRVDGKVFLTLDQIIPLRDAQELMIGISEKEQEEQVAERGMLTRHQLRLDFWRQALDALENAGMTLYANVSPGKDNWLASGSGLSGVIYSMVFNADEVRAEFALNRARDQSKTLFDHLLAQREQIESEFGEPLEWRRLDDKKASIVTISHACAGHDRAQWPEAITWLVDHMRKIQQVFSPRIPQLKSLLR</sequence>
<evidence type="ECO:0000256" key="1">
    <source>
        <dbReference type="ARBA" id="ARBA00009347"/>
    </source>
</evidence>
<dbReference type="InterPro" id="IPR027474">
    <property type="entry name" value="L-asparaginase_N"/>
</dbReference>
<dbReference type="InterPro" id="IPR052904">
    <property type="entry name" value="Acyl-CoA_dehydrogenase-like"/>
</dbReference>
<dbReference type="Pfam" id="PF00710">
    <property type="entry name" value="Asparaginase"/>
    <property type="match status" value="1"/>
</dbReference>
<dbReference type="PANTHER" id="PTHR42707:SF2">
    <property type="entry name" value="ACD11 DEHYDROGENASE"/>
    <property type="match status" value="1"/>
</dbReference>
<dbReference type="InterPro" id="IPR009075">
    <property type="entry name" value="AcylCo_DH/oxidase_C"/>
</dbReference>
<name>A0A2Z7A1F0_9LAMI</name>
<proteinExistence type="inferred from homology"/>
<evidence type="ECO:0000313" key="8">
    <source>
        <dbReference type="EMBL" id="KZV15316.1"/>
    </source>
</evidence>
<protein>
    <submittedName>
        <fullName evidence="8">Acyl-CoA dehydrogenase</fullName>
    </submittedName>
</protein>
<dbReference type="InterPro" id="IPR025364">
    <property type="entry name" value="DUF4268"/>
</dbReference>
<dbReference type="InterPro" id="IPR006091">
    <property type="entry name" value="Acyl-CoA_Oxase/DH_mid-dom"/>
</dbReference>
<dbReference type="Gene3D" id="2.40.110.20">
    <property type="match status" value="1"/>
</dbReference>
<dbReference type="InterPro" id="IPR006034">
    <property type="entry name" value="Asparaginase/glutaminase-like"/>
</dbReference>
<evidence type="ECO:0000259" key="6">
    <source>
        <dbReference type="Pfam" id="PF02770"/>
    </source>
</evidence>
<dbReference type="PRINTS" id="PR00139">
    <property type="entry name" value="ASNGLNASE"/>
</dbReference>
<gene>
    <name evidence="8" type="ORF">F511_09404</name>
</gene>
<reference evidence="8 9" key="1">
    <citation type="journal article" date="2015" name="Proc. Natl. Acad. Sci. U.S.A.">
        <title>The resurrection genome of Boea hygrometrica: A blueprint for survival of dehydration.</title>
        <authorList>
            <person name="Xiao L."/>
            <person name="Yang G."/>
            <person name="Zhang L."/>
            <person name="Yang X."/>
            <person name="Zhao S."/>
            <person name="Ji Z."/>
            <person name="Zhou Q."/>
            <person name="Hu M."/>
            <person name="Wang Y."/>
            <person name="Chen M."/>
            <person name="Xu Y."/>
            <person name="Jin H."/>
            <person name="Xiao X."/>
            <person name="Hu G."/>
            <person name="Bao F."/>
            <person name="Hu Y."/>
            <person name="Wan P."/>
            <person name="Li L."/>
            <person name="Deng X."/>
            <person name="Kuang T."/>
            <person name="Xiang C."/>
            <person name="Zhu J.K."/>
            <person name="Oliver M.J."/>
            <person name="He Y."/>
        </authorList>
    </citation>
    <scope>NUCLEOTIDE SEQUENCE [LARGE SCALE GENOMIC DNA]</scope>
    <source>
        <strain evidence="9">cv. XS01</strain>
    </source>
</reference>
<dbReference type="InterPro" id="IPR036152">
    <property type="entry name" value="Asp/glu_Ase-like_sf"/>
</dbReference>
<dbReference type="PIRSF" id="PIRSF001220">
    <property type="entry name" value="L-ASNase_gatD"/>
    <property type="match status" value="1"/>
</dbReference>
<dbReference type="Pfam" id="PF14088">
    <property type="entry name" value="DUF4268"/>
    <property type="match status" value="1"/>
</dbReference>
<evidence type="ECO:0000256" key="2">
    <source>
        <dbReference type="ARBA" id="ARBA00022630"/>
    </source>
</evidence>
<evidence type="ECO:0000259" key="7">
    <source>
        <dbReference type="Pfam" id="PF14088"/>
    </source>
</evidence>
<dbReference type="EMBL" id="KV020107">
    <property type="protein sequence ID" value="KZV15316.1"/>
    <property type="molecule type" value="Genomic_DNA"/>
</dbReference>
<dbReference type="AlphaFoldDB" id="A0A2Z7A1F0"/>
<evidence type="ECO:0000259" key="5">
    <source>
        <dbReference type="Pfam" id="PF00710"/>
    </source>
</evidence>
<dbReference type="Gene3D" id="1.20.140.10">
    <property type="entry name" value="Butyryl-CoA Dehydrogenase, subunit A, domain 3"/>
    <property type="match status" value="1"/>
</dbReference>
<dbReference type="InterPro" id="IPR011856">
    <property type="entry name" value="tRNA_endonuc-like_dom_sf"/>
</dbReference>
<dbReference type="OrthoDB" id="510601at2759"/>
<dbReference type="PIRSF" id="PIRSF500176">
    <property type="entry name" value="L_ASNase"/>
    <property type="match status" value="1"/>
</dbReference>
<dbReference type="InterPro" id="IPR009100">
    <property type="entry name" value="AcylCoA_DH/oxidase_NM_dom_sf"/>
</dbReference>
<feature type="domain" description="Acyl-CoA oxidase/dehydrogenase middle" evidence="6">
    <location>
        <begin position="1"/>
        <end position="97"/>
    </location>
</feature>